<proteinExistence type="predicted"/>
<gene>
    <name evidence="1" type="ORF">HQM25_14785</name>
</gene>
<accession>A0A7D4PNR2</accession>
<dbReference type="AlphaFoldDB" id="A0A7D4PNR2"/>
<dbReference type="RefSeq" id="WP_172990920.1">
    <property type="nucleotide sequence ID" value="NZ_CP054038.1"/>
</dbReference>
<organism evidence="1 2">
    <name type="scientific">Microbacterium hominis</name>
    <dbReference type="NCBI Taxonomy" id="162426"/>
    <lineage>
        <taxon>Bacteria</taxon>
        <taxon>Bacillati</taxon>
        <taxon>Actinomycetota</taxon>
        <taxon>Actinomycetes</taxon>
        <taxon>Micrococcales</taxon>
        <taxon>Microbacteriaceae</taxon>
        <taxon>Microbacterium</taxon>
    </lineage>
</organism>
<evidence type="ECO:0000313" key="2">
    <source>
        <dbReference type="Proteomes" id="UP000502498"/>
    </source>
</evidence>
<evidence type="ECO:0000313" key="1">
    <source>
        <dbReference type="EMBL" id="QKJ20495.1"/>
    </source>
</evidence>
<protein>
    <submittedName>
        <fullName evidence="1">Uncharacterized protein</fullName>
    </submittedName>
</protein>
<dbReference type="EMBL" id="CP054038">
    <property type="protein sequence ID" value="QKJ20495.1"/>
    <property type="molecule type" value="Genomic_DNA"/>
</dbReference>
<name>A0A7D4PNR2_9MICO</name>
<reference evidence="1 2" key="1">
    <citation type="submission" date="2020-05" db="EMBL/GenBank/DDBJ databases">
        <title>Strain PA2F3 complete genome.</title>
        <authorList>
            <person name="Kim Y.-S."/>
            <person name="Kim S.-J."/>
            <person name="Jung H.-k."/>
            <person name="Kim S.-E."/>
            <person name="Kim K.-H."/>
        </authorList>
    </citation>
    <scope>NUCLEOTIDE SEQUENCE [LARGE SCALE GENOMIC DNA]</scope>
    <source>
        <strain evidence="1 2">PA2F3</strain>
    </source>
</reference>
<dbReference type="Proteomes" id="UP000502498">
    <property type="component" value="Chromosome"/>
</dbReference>
<sequence length="316" mass="34384">MDPDSACIGTLERPAATLSTAELRRFAARAEAMISPASVAALYGRAEMLERLPLAVQRWIVSRARTDDDMGFVVDPYCTFLAYEITDQVAASRLLPAGYRLVPTSMFGDGEPRLCAILGAFAVRASFMSGVRVELYLIAENIRTGMLTWVICDYESNTINFDPGQGFSAATTSRAMVTTSHAGEVLVDVRSTHRPNEVTFTAAVGEGVFRPLDQRLWIDGNLSVDYGGRLAHDGSDPFGLIFDPGEMTRALDLPLESVEVRTNTFGAGFLSDRPFEAACFPYAQHFITTSYPQASAIRDQTALVDAARERGAAVTE</sequence>